<sequence length="442" mass="49339">MPLTMPLSSFRYVQPSEGFYASDANGALLLVLDREKLILMKSYNVLHSFTLSQDSSKFGYKGQKLVGVLKQFGVEHSIKFSAQNAVDVVRFVEMIRPFVRRVSEKIQQTPVKQPPETLVPTDSCASLYRQLKSDSYTPLTNYSYAQTCSSSIQTNSYVEPSSNINRRLIEDFMDEIDKPQPASLALPDTFSTLRSRTYGPSDTQSYRAVVQNHQETQTDANSENLGGNPQKQFKDSETMTSPKKMPLEDRVNIINGLTQCVKHFMGDVHKTMDKISADYGVEPTVVRCGQQKRGRPSKYKSDGGAFKPIYTKKPAVKKTKKPFITLSNQKYWSGFFDGAKKPSKKTKPNDVEEVPNVGVNGRPMRKSAISAQHKIRKAAHDEINQAYLKKKTGQKPKMAPVPKPASNSQLVPESASKSVPVPTMAPVTHIESAIEMFLLEGI</sequence>
<feature type="region of interest" description="Disordered" evidence="1">
    <location>
        <begin position="339"/>
        <end position="362"/>
    </location>
</feature>
<feature type="compositionally biased region" description="Polar residues" evidence="1">
    <location>
        <begin position="405"/>
        <end position="417"/>
    </location>
</feature>
<evidence type="ECO:0000313" key="2">
    <source>
        <dbReference type="EMBL" id="CAD5218365.1"/>
    </source>
</evidence>
<proteinExistence type="predicted"/>
<feature type="region of interest" description="Disordered" evidence="1">
    <location>
        <begin position="390"/>
        <end position="420"/>
    </location>
</feature>
<keyword evidence="3" id="KW-1185">Reference proteome</keyword>
<dbReference type="AlphaFoldDB" id="A0A811KRH2"/>
<protein>
    <submittedName>
        <fullName evidence="2">Uncharacterized protein</fullName>
    </submittedName>
</protein>
<name>A0A811KRH2_9BILA</name>
<dbReference type="EMBL" id="CAJFCW020000004">
    <property type="protein sequence ID" value="CAG9110192.1"/>
    <property type="molecule type" value="Genomic_DNA"/>
</dbReference>
<organism evidence="2 3">
    <name type="scientific">Bursaphelenchus okinawaensis</name>
    <dbReference type="NCBI Taxonomy" id="465554"/>
    <lineage>
        <taxon>Eukaryota</taxon>
        <taxon>Metazoa</taxon>
        <taxon>Ecdysozoa</taxon>
        <taxon>Nematoda</taxon>
        <taxon>Chromadorea</taxon>
        <taxon>Rhabditida</taxon>
        <taxon>Tylenchina</taxon>
        <taxon>Tylenchomorpha</taxon>
        <taxon>Aphelenchoidea</taxon>
        <taxon>Aphelenchoididae</taxon>
        <taxon>Bursaphelenchus</taxon>
    </lineage>
</organism>
<feature type="region of interest" description="Disordered" evidence="1">
    <location>
        <begin position="213"/>
        <end position="243"/>
    </location>
</feature>
<dbReference type="EMBL" id="CAJFDH010000004">
    <property type="protein sequence ID" value="CAD5218365.1"/>
    <property type="molecule type" value="Genomic_DNA"/>
</dbReference>
<evidence type="ECO:0000313" key="3">
    <source>
        <dbReference type="Proteomes" id="UP000614601"/>
    </source>
</evidence>
<evidence type="ECO:0000256" key="1">
    <source>
        <dbReference type="SAM" id="MobiDB-lite"/>
    </source>
</evidence>
<dbReference type="Proteomes" id="UP000614601">
    <property type="component" value="Unassembled WGS sequence"/>
</dbReference>
<gene>
    <name evidence="2" type="ORF">BOKJ2_LOCUS7575</name>
</gene>
<comment type="caution">
    <text evidence="2">The sequence shown here is derived from an EMBL/GenBank/DDBJ whole genome shotgun (WGS) entry which is preliminary data.</text>
</comment>
<feature type="compositionally biased region" description="Polar residues" evidence="1">
    <location>
        <begin position="213"/>
        <end position="231"/>
    </location>
</feature>
<accession>A0A811KRH2</accession>
<dbReference type="Proteomes" id="UP000783686">
    <property type="component" value="Unassembled WGS sequence"/>
</dbReference>
<reference evidence="2" key="1">
    <citation type="submission" date="2020-09" db="EMBL/GenBank/DDBJ databases">
        <authorList>
            <person name="Kikuchi T."/>
        </authorList>
    </citation>
    <scope>NUCLEOTIDE SEQUENCE</scope>
    <source>
        <strain evidence="2">SH1</strain>
    </source>
</reference>